<name>A0A367WYM8_9PROT</name>
<feature type="transmembrane region" description="Helical" evidence="1">
    <location>
        <begin position="39"/>
        <end position="61"/>
    </location>
</feature>
<keyword evidence="1" id="KW-1133">Transmembrane helix</keyword>
<evidence type="ECO:0000313" key="3">
    <source>
        <dbReference type="Proteomes" id="UP000252517"/>
    </source>
</evidence>
<evidence type="ECO:0000256" key="1">
    <source>
        <dbReference type="SAM" id="Phobius"/>
    </source>
</evidence>
<reference evidence="2 3" key="1">
    <citation type="submission" date="2014-07" db="EMBL/GenBank/DDBJ databases">
        <title>Draft genome sequence of Thalassospira profundimaris S25-3-2.</title>
        <authorList>
            <person name="Lai Q."/>
            <person name="Shao Z."/>
        </authorList>
    </citation>
    <scope>NUCLEOTIDE SEQUENCE [LARGE SCALE GENOMIC DNA]</scope>
    <source>
        <strain evidence="2 3">S25-3-2</strain>
    </source>
</reference>
<keyword evidence="1" id="KW-0812">Transmembrane</keyword>
<sequence length="66" mass="7420">MPNREMARDGAFAFPCFGHMSDCNKDFALPHPARVLMKYQAFSFALWLFCPVIMALPFCAASGNCR</sequence>
<proteinExistence type="predicted"/>
<dbReference type="EMBL" id="JPWH01000016">
    <property type="protein sequence ID" value="RCK45611.1"/>
    <property type="molecule type" value="Genomic_DNA"/>
</dbReference>
<keyword evidence="1" id="KW-0472">Membrane</keyword>
<protein>
    <submittedName>
        <fullName evidence="2">Uncharacterized protein</fullName>
    </submittedName>
</protein>
<gene>
    <name evidence="2" type="ORF">TH25_17805</name>
</gene>
<comment type="caution">
    <text evidence="2">The sequence shown here is derived from an EMBL/GenBank/DDBJ whole genome shotgun (WGS) entry which is preliminary data.</text>
</comment>
<accession>A0A367WYM8</accession>
<organism evidence="2 3">
    <name type="scientific">Thalassospira profundimaris</name>
    <dbReference type="NCBI Taxonomy" id="502049"/>
    <lineage>
        <taxon>Bacteria</taxon>
        <taxon>Pseudomonadati</taxon>
        <taxon>Pseudomonadota</taxon>
        <taxon>Alphaproteobacteria</taxon>
        <taxon>Rhodospirillales</taxon>
        <taxon>Thalassospiraceae</taxon>
        <taxon>Thalassospira</taxon>
    </lineage>
</organism>
<dbReference type="Proteomes" id="UP000252517">
    <property type="component" value="Unassembled WGS sequence"/>
</dbReference>
<dbReference type="AlphaFoldDB" id="A0A367WYM8"/>
<evidence type="ECO:0000313" key="2">
    <source>
        <dbReference type="EMBL" id="RCK45611.1"/>
    </source>
</evidence>